<sequence length="68" mass="8085">MLRCWFRTHRLPDSVPCRSLLRDSCSQAYVTRPGLPKPFDYRVANLMADLSIDSTPVYYFRLPRVSYW</sequence>
<protein>
    <submittedName>
        <fullName evidence="1">Uncharacterized protein</fullName>
    </submittedName>
</protein>
<gene>
    <name evidence="1" type="ORF">E2C01_098280</name>
</gene>
<accession>A0A5B7K7U9</accession>
<comment type="caution">
    <text evidence="1">The sequence shown here is derived from an EMBL/GenBank/DDBJ whole genome shotgun (WGS) entry which is preliminary data.</text>
</comment>
<dbReference type="AlphaFoldDB" id="A0A5B7K7U9"/>
<dbReference type="Proteomes" id="UP000324222">
    <property type="component" value="Unassembled WGS sequence"/>
</dbReference>
<dbReference type="EMBL" id="VSRR010132638">
    <property type="protein sequence ID" value="MPD02684.1"/>
    <property type="molecule type" value="Genomic_DNA"/>
</dbReference>
<evidence type="ECO:0000313" key="1">
    <source>
        <dbReference type="EMBL" id="MPD02684.1"/>
    </source>
</evidence>
<organism evidence="1 2">
    <name type="scientific">Portunus trituberculatus</name>
    <name type="common">Swimming crab</name>
    <name type="synonym">Neptunus trituberculatus</name>
    <dbReference type="NCBI Taxonomy" id="210409"/>
    <lineage>
        <taxon>Eukaryota</taxon>
        <taxon>Metazoa</taxon>
        <taxon>Ecdysozoa</taxon>
        <taxon>Arthropoda</taxon>
        <taxon>Crustacea</taxon>
        <taxon>Multicrustacea</taxon>
        <taxon>Malacostraca</taxon>
        <taxon>Eumalacostraca</taxon>
        <taxon>Eucarida</taxon>
        <taxon>Decapoda</taxon>
        <taxon>Pleocyemata</taxon>
        <taxon>Brachyura</taxon>
        <taxon>Eubrachyura</taxon>
        <taxon>Portunoidea</taxon>
        <taxon>Portunidae</taxon>
        <taxon>Portuninae</taxon>
        <taxon>Portunus</taxon>
    </lineage>
</organism>
<keyword evidence="2" id="KW-1185">Reference proteome</keyword>
<reference evidence="1 2" key="1">
    <citation type="submission" date="2019-05" db="EMBL/GenBank/DDBJ databases">
        <title>Another draft genome of Portunus trituberculatus and its Hox gene families provides insights of decapod evolution.</title>
        <authorList>
            <person name="Jeong J.-H."/>
            <person name="Song I."/>
            <person name="Kim S."/>
            <person name="Choi T."/>
            <person name="Kim D."/>
            <person name="Ryu S."/>
            <person name="Kim W."/>
        </authorList>
    </citation>
    <scope>NUCLEOTIDE SEQUENCE [LARGE SCALE GENOMIC DNA]</scope>
    <source>
        <tissue evidence="1">Muscle</tissue>
    </source>
</reference>
<evidence type="ECO:0000313" key="2">
    <source>
        <dbReference type="Proteomes" id="UP000324222"/>
    </source>
</evidence>
<name>A0A5B7K7U9_PORTR</name>
<proteinExistence type="predicted"/>